<feature type="binding site" evidence="12">
    <location>
        <position position="284"/>
    </location>
    <ligand>
        <name>substrate</name>
    </ligand>
</feature>
<evidence type="ECO:0000256" key="13">
    <source>
        <dbReference type="PIRSR" id="PIRSR605478-3"/>
    </source>
</evidence>
<dbReference type="Pfam" id="PF22613">
    <property type="entry name" value="Transketolase_C_1"/>
    <property type="match status" value="1"/>
</dbReference>
<dbReference type="PANTHER" id="PTHR43522">
    <property type="entry name" value="TRANSKETOLASE"/>
    <property type="match status" value="1"/>
</dbReference>
<evidence type="ECO:0000256" key="5">
    <source>
        <dbReference type="ARBA" id="ARBA00022723"/>
    </source>
</evidence>
<feature type="binding site" evidence="12">
    <location>
        <position position="406"/>
    </location>
    <ligand>
        <name>substrate</name>
    </ligand>
</feature>
<reference evidence="18" key="1">
    <citation type="submission" date="2006-06" db="EMBL/GenBank/DDBJ databases">
        <title>Complete sequence of chromosome of Chelativorans sp. BNC1.</title>
        <authorList>
            <consortium name="US DOE Joint Genome Institute"/>
            <person name="Copeland A."/>
            <person name="Lucas S."/>
            <person name="Lapidus A."/>
            <person name="Barry K."/>
            <person name="Detter J.C."/>
            <person name="Glavina del Rio T."/>
            <person name="Hammon N."/>
            <person name="Israni S."/>
            <person name="Dalin E."/>
            <person name="Tice H."/>
            <person name="Pitluck S."/>
            <person name="Chertkov O."/>
            <person name="Brettin T."/>
            <person name="Bruce D."/>
            <person name="Han C."/>
            <person name="Tapia R."/>
            <person name="Gilna P."/>
            <person name="Schmutz J."/>
            <person name="Larimer F."/>
            <person name="Land M."/>
            <person name="Hauser L."/>
            <person name="Kyrpides N."/>
            <person name="Mikhailova N."/>
            <person name="Richardson P."/>
        </authorList>
    </citation>
    <scope>NUCLEOTIDE SEQUENCE</scope>
    <source>
        <strain evidence="18">BNC1</strain>
    </source>
</reference>
<dbReference type="PROSITE" id="PS00802">
    <property type="entry name" value="TRANSKETOLASE_2"/>
    <property type="match status" value="1"/>
</dbReference>
<evidence type="ECO:0000256" key="16">
    <source>
        <dbReference type="RuleBase" id="RU004996"/>
    </source>
</evidence>
<dbReference type="CDD" id="cd07033">
    <property type="entry name" value="TPP_PYR_DXS_TK_like"/>
    <property type="match status" value="1"/>
</dbReference>
<keyword evidence="6 16" id="KW-0106">Calcium</keyword>
<feature type="binding site" evidence="13">
    <location>
        <begin position="142"/>
        <end position="144"/>
    </location>
    <ligand>
        <name>thiamine diphosphate</name>
        <dbReference type="ChEBI" id="CHEBI:58937"/>
    </ligand>
</feature>
<dbReference type="InterPro" id="IPR005474">
    <property type="entry name" value="Transketolase_N"/>
</dbReference>
<dbReference type="Pfam" id="PF02779">
    <property type="entry name" value="Transket_pyr"/>
    <property type="match status" value="1"/>
</dbReference>
<dbReference type="GO" id="GO:0004802">
    <property type="term" value="F:transketolase activity"/>
    <property type="evidence" value="ECO:0007669"/>
    <property type="project" value="UniProtKB-UniRule"/>
</dbReference>
<evidence type="ECO:0000256" key="12">
    <source>
        <dbReference type="PIRSR" id="PIRSR605478-2"/>
    </source>
</evidence>
<dbReference type="InterPro" id="IPR005478">
    <property type="entry name" value="Transketolase_bac-like"/>
</dbReference>
<feature type="binding site" evidence="13">
    <location>
        <position position="210"/>
    </location>
    <ligand>
        <name>thiamine diphosphate</name>
        <dbReference type="ChEBI" id="CHEBI:58937"/>
    </ligand>
</feature>
<evidence type="ECO:0000256" key="11">
    <source>
        <dbReference type="PIRSR" id="PIRSR605478-1"/>
    </source>
</evidence>
<dbReference type="InterPro" id="IPR049557">
    <property type="entry name" value="Transketolase_CS"/>
</dbReference>
<dbReference type="InterPro" id="IPR020826">
    <property type="entry name" value="Transketolase_BS"/>
</dbReference>
<feature type="binding site" evidence="12">
    <location>
        <position position="491"/>
    </location>
    <ligand>
        <name>substrate</name>
    </ligand>
</feature>
<feature type="binding site" evidence="13">
    <location>
        <position position="284"/>
    </location>
    <ligand>
        <name>thiamine diphosphate</name>
        <dbReference type="ChEBI" id="CHEBI:58937"/>
    </ligand>
</feature>
<feature type="site" description="Important for catalytic activity" evidence="15">
    <location>
        <position position="53"/>
    </location>
</feature>
<dbReference type="SUPFAM" id="SSF52518">
    <property type="entry name" value="Thiamin diphosphate-binding fold (THDP-binding)"/>
    <property type="match status" value="2"/>
</dbReference>
<evidence type="ECO:0000256" key="9">
    <source>
        <dbReference type="ARBA" id="ARBA00049473"/>
    </source>
</evidence>
<evidence type="ECO:0000256" key="8">
    <source>
        <dbReference type="ARBA" id="ARBA00023052"/>
    </source>
</evidence>
<dbReference type="InterPro" id="IPR033247">
    <property type="entry name" value="Transketolase_fam"/>
</dbReference>
<dbReference type="AlphaFoldDB" id="Q11CR4"/>
<feature type="binding site" evidence="14">
    <location>
        <position position="180"/>
    </location>
    <ligand>
        <name>Mg(2+)</name>
        <dbReference type="ChEBI" id="CHEBI:18420"/>
    </ligand>
</feature>
<dbReference type="Pfam" id="PF00456">
    <property type="entry name" value="Transketolase_N"/>
    <property type="match status" value="1"/>
</dbReference>
<comment type="function">
    <text evidence="16">Catalyzes the transfer of a two-carbon ketol group from a ketose donor to an aldose acceptor, via a covalent intermediate with the cofactor thiamine pyrophosphate.</text>
</comment>
<feature type="binding site" evidence="14">
    <location>
        <position position="210"/>
    </location>
    <ligand>
        <name>Mg(2+)</name>
        <dbReference type="ChEBI" id="CHEBI:18420"/>
    </ligand>
</feature>
<comment type="similarity">
    <text evidence="1 16">Belongs to the transketolase family.</text>
</comment>
<keyword evidence="5 14" id="KW-0479">Metal-binding</keyword>
<evidence type="ECO:0000256" key="10">
    <source>
        <dbReference type="NCBIfam" id="TIGR00232"/>
    </source>
</evidence>
<dbReference type="EC" id="2.2.1.1" evidence="3 10"/>
<feature type="binding site" evidence="14">
    <location>
        <position position="212"/>
    </location>
    <ligand>
        <name>Mg(2+)</name>
        <dbReference type="ChEBI" id="CHEBI:18420"/>
    </ligand>
</feature>
<evidence type="ECO:0000256" key="3">
    <source>
        <dbReference type="ARBA" id="ARBA00013152"/>
    </source>
</evidence>
<feature type="domain" description="Transketolase-like pyrimidine-binding" evidence="17">
    <location>
        <begin position="376"/>
        <end position="548"/>
    </location>
</feature>
<protein>
    <recommendedName>
        <fullName evidence="3 10">Transketolase</fullName>
        <ecNumber evidence="3 10">2.2.1.1</ecNumber>
    </recommendedName>
</protein>
<evidence type="ECO:0000256" key="14">
    <source>
        <dbReference type="PIRSR" id="PIRSR605478-4"/>
    </source>
</evidence>
<dbReference type="HOGENOM" id="CLU_009227_0_0_5"/>
<dbReference type="GO" id="GO:0006098">
    <property type="term" value="P:pentose-phosphate shunt"/>
    <property type="evidence" value="ECO:0007669"/>
    <property type="project" value="TreeGrafter"/>
</dbReference>
<evidence type="ECO:0000256" key="7">
    <source>
        <dbReference type="ARBA" id="ARBA00022842"/>
    </source>
</evidence>
<keyword evidence="7 14" id="KW-0460">Magnesium</keyword>
<feature type="site" description="Important for catalytic activity" evidence="15">
    <location>
        <position position="284"/>
    </location>
</feature>
<name>Q11CR4_CHESB</name>
<evidence type="ECO:0000256" key="15">
    <source>
        <dbReference type="PIRSR" id="PIRSR605478-5"/>
    </source>
</evidence>
<dbReference type="NCBIfam" id="TIGR00232">
    <property type="entry name" value="tktlase_bact"/>
    <property type="match status" value="1"/>
</dbReference>
<evidence type="ECO:0000259" key="17">
    <source>
        <dbReference type="SMART" id="SM00861"/>
    </source>
</evidence>
<dbReference type="InterPro" id="IPR005475">
    <property type="entry name" value="Transketolase-like_Pyr-bd"/>
</dbReference>
<dbReference type="SMART" id="SM00861">
    <property type="entry name" value="Transket_pyr"/>
    <property type="match status" value="1"/>
</dbReference>
<evidence type="ECO:0000256" key="2">
    <source>
        <dbReference type="ARBA" id="ARBA00011738"/>
    </source>
</evidence>
<feature type="binding site" evidence="12">
    <location>
        <position position="495"/>
    </location>
    <ligand>
        <name>substrate</name>
    </ligand>
</feature>
<dbReference type="PANTHER" id="PTHR43522:SF2">
    <property type="entry name" value="TRANSKETOLASE 1-RELATED"/>
    <property type="match status" value="1"/>
</dbReference>
<feature type="binding site" evidence="12">
    <location>
        <position position="542"/>
    </location>
    <ligand>
        <name>substrate</name>
    </ligand>
</feature>
<comment type="cofactor">
    <cofactor evidence="13">
        <name>thiamine diphosphate</name>
        <dbReference type="ChEBI" id="CHEBI:58937"/>
    </cofactor>
    <text evidence="13">Binds 1 thiamine pyrophosphate per subunit. During the reaction, the substrate forms a covalent intermediate with the cofactor.</text>
</comment>
<gene>
    <name evidence="18" type="ordered locus">Meso_3440</name>
</gene>
<dbReference type="Gene3D" id="3.40.50.920">
    <property type="match status" value="1"/>
</dbReference>
<dbReference type="FunFam" id="3.40.50.970:FF:000004">
    <property type="entry name" value="Transketolase"/>
    <property type="match status" value="1"/>
</dbReference>
<comment type="catalytic activity">
    <reaction evidence="9 16">
        <text>D-sedoheptulose 7-phosphate + D-glyceraldehyde 3-phosphate = aldehydo-D-ribose 5-phosphate + D-xylulose 5-phosphate</text>
        <dbReference type="Rhea" id="RHEA:10508"/>
        <dbReference type="ChEBI" id="CHEBI:57483"/>
        <dbReference type="ChEBI" id="CHEBI:57737"/>
        <dbReference type="ChEBI" id="CHEBI:58273"/>
        <dbReference type="ChEBI" id="CHEBI:59776"/>
        <dbReference type="EC" id="2.2.1.1"/>
    </reaction>
</comment>
<dbReference type="GO" id="GO:0005829">
    <property type="term" value="C:cytosol"/>
    <property type="evidence" value="ECO:0007669"/>
    <property type="project" value="TreeGrafter"/>
</dbReference>
<dbReference type="InterPro" id="IPR009014">
    <property type="entry name" value="Transketo_C/PFOR_II"/>
</dbReference>
<dbReference type="Gene3D" id="3.40.50.970">
    <property type="match status" value="2"/>
</dbReference>
<evidence type="ECO:0000256" key="4">
    <source>
        <dbReference type="ARBA" id="ARBA00022679"/>
    </source>
</evidence>
<comment type="subunit">
    <text evidence="2 16">Homodimer.</text>
</comment>
<dbReference type="FunFam" id="3.40.50.970:FF:000003">
    <property type="entry name" value="Transketolase"/>
    <property type="match status" value="1"/>
</dbReference>
<feature type="binding site" evidence="13">
    <location>
        <position position="93"/>
    </location>
    <ligand>
        <name>thiamine diphosphate</name>
        <dbReference type="ChEBI" id="CHEBI:58937"/>
    </ligand>
</feature>
<evidence type="ECO:0000256" key="6">
    <source>
        <dbReference type="ARBA" id="ARBA00022837"/>
    </source>
</evidence>
<comment type="cofactor">
    <cofactor evidence="16">
        <name>Mg(2+)</name>
        <dbReference type="ChEBI" id="CHEBI:18420"/>
    </cofactor>
    <cofactor evidence="16">
        <name>Ca(2+)</name>
        <dbReference type="ChEBI" id="CHEBI:29108"/>
    </cofactor>
    <cofactor evidence="16">
        <name>Mn(2+)</name>
        <dbReference type="ChEBI" id="CHEBI:29035"/>
    </cofactor>
    <cofactor evidence="16">
        <name>Co(2+)</name>
        <dbReference type="ChEBI" id="CHEBI:48828"/>
    </cofactor>
    <text evidence="16">Binds 1 Mg(2+) ion per subunit. Can also utilize other divalent metal cations, such as Ca(2+), Mn(2+) and Co(2+).</text>
</comment>
<keyword evidence="4 16" id="KW-0808">Transferase</keyword>
<dbReference type="InterPro" id="IPR029061">
    <property type="entry name" value="THDP-binding"/>
</dbReference>
<dbReference type="SUPFAM" id="SSF52922">
    <property type="entry name" value="TK C-terminal domain-like"/>
    <property type="match status" value="1"/>
</dbReference>
<dbReference type="PROSITE" id="PS00801">
    <property type="entry name" value="TRANSKETOLASE_1"/>
    <property type="match status" value="1"/>
</dbReference>
<accession>Q11CR4</accession>
<dbReference type="GO" id="GO:0046872">
    <property type="term" value="F:metal ion binding"/>
    <property type="evidence" value="ECO:0007669"/>
    <property type="project" value="UniProtKB-KW"/>
</dbReference>
<proteinExistence type="inferred from homology"/>
<keyword evidence="8 13" id="KW-0786">Thiamine pyrophosphate</keyword>
<organism evidence="18">
    <name type="scientific">Chelativorans sp. (strain BNC1)</name>
    <dbReference type="NCBI Taxonomy" id="266779"/>
    <lineage>
        <taxon>Bacteria</taxon>
        <taxon>Pseudomonadati</taxon>
        <taxon>Pseudomonadota</taxon>
        <taxon>Alphaproteobacteria</taxon>
        <taxon>Hyphomicrobiales</taxon>
        <taxon>Phyllobacteriaceae</taxon>
        <taxon>Chelativorans</taxon>
    </lineage>
</organism>
<feature type="binding site" evidence="12">
    <location>
        <position position="379"/>
    </location>
    <ligand>
        <name>substrate</name>
    </ligand>
</feature>
<dbReference type="KEGG" id="mes:Meso_3440"/>
<dbReference type="InterPro" id="IPR055152">
    <property type="entry name" value="Transketolase-like_C_2"/>
</dbReference>
<evidence type="ECO:0000256" key="1">
    <source>
        <dbReference type="ARBA" id="ARBA00007131"/>
    </source>
</evidence>
<sequence length="686" mass="74736">MCRLLLRARAPPVPDRPQPTQRAHMISREKHDRMANAIRFLSMDAVEKAKSGHPGLPMGTADIATVLFTRFMKHDPKTPHWPDRDRFVLSAGHGSMLLYSLLHLLGYEDITIEEIKNFRQLGSRTAGHPEYGFAAGIETTTGPLGQGFGNAVGMAIAERLLNARYGDDLVNHFTYALVGDGCLMEGISQEALTLAGHLRLNKLIVLFDDNHISIDGPVSLADSTDQCARFAASGWNTLRADGHDPDAIASAIETARQSDRPTLIAFRTTIGYGSPSKAGTNKVHGSPLGADEIAKTRSALGWDSPPFVVPSEVLDDWRLAGLRSAKERGSWEKRLAAADTETRAQFERRMRGDLPAAFPGVIVDYKKKLAQQNTAVATRNASEMALEVINDCIPETVGGSADLTGSNNTKTSQTTPITPTDFSGRYIHFGIREHAMAAAMNGIALHGGLIPYGGTFLTFSDYARPAMRLASLMHIRSIFVMTHDSIGLGEDGPTHQPVEHLAALRAIPNHNVFRPADATETAECWQLALESRKTPSTIALTRQKLQPVRLEFEEENLCARGAYELLPASDEAKVTIFASGSEVEIAVKARVMLEERGYPTRVVSVPCFELFEEQSQDYQRAILGDAPVRIAIEAGVRQGWDRFIGVDGIFIGMHGFGASGPAPELYQHFGITAEAAVEAVEARLPD</sequence>
<dbReference type="EMBL" id="CP000390">
    <property type="protein sequence ID" value="ABG64811.1"/>
    <property type="molecule type" value="Genomic_DNA"/>
</dbReference>
<feature type="binding site" evidence="13">
    <location>
        <position position="459"/>
    </location>
    <ligand>
        <name>thiamine diphosphate</name>
        <dbReference type="ChEBI" id="CHEBI:58937"/>
    </ligand>
</feature>
<feature type="binding site" evidence="12">
    <location>
        <position position="483"/>
    </location>
    <ligand>
        <name>substrate</name>
    </ligand>
</feature>
<evidence type="ECO:0000313" key="18">
    <source>
        <dbReference type="EMBL" id="ABG64811.1"/>
    </source>
</evidence>
<dbReference type="CDD" id="cd02012">
    <property type="entry name" value="TPP_TK"/>
    <property type="match status" value="1"/>
</dbReference>
<feature type="binding site" evidence="13">
    <location>
        <position position="181"/>
    </location>
    <ligand>
        <name>thiamine diphosphate</name>
        <dbReference type="ChEBI" id="CHEBI:58937"/>
    </ligand>
</feature>
<feature type="binding site" evidence="12">
    <location>
        <position position="53"/>
    </location>
    <ligand>
        <name>substrate</name>
    </ligand>
</feature>
<dbReference type="STRING" id="266779.Meso_3440"/>
<feature type="active site" description="Proton donor" evidence="11">
    <location>
        <position position="433"/>
    </location>
</feature>
<dbReference type="eggNOG" id="COG0021">
    <property type="taxonomic scope" value="Bacteria"/>
</dbReference>
<comment type="cofactor">
    <cofactor evidence="14">
        <name>Mg(2+)</name>
        <dbReference type="ChEBI" id="CHEBI:18420"/>
    </cofactor>
    <text evidence="14">Binds 1 Mg(2+) ion per subunit. Can also utilize other divalent metal cations, such as Ca(2+), Mn(2+) and Co(2+).</text>
</comment>